<dbReference type="InterPro" id="IPR029061">
    <property type="entry name" value="THDP-binding"/>
</dbReference>
<dbReference type="Pfam" id="PF09364">
    <property type="entry name" value="XFP_N"/>
    <property type="match status" value="1"/>
</dbReference>
<dbReference type="PANTHER" id="PTHR31273">
    <property type="entry name" value="PHOSPHOKETOLASE-RELATED"/>
    <property type="match status" value="1"/>
</dbReference>
<dbReference type="EMBL" id="PGFE01000001">
    <property type="protein sequence ID" value="PJJ77192.1"/>
    <property type="molecule type" value="Genomic_DNA"/>
</dbReference>
<proteinExistence type="inferred from homology"/>
<name>A0A2M9CZ29_9CELL</name>
<dbReference type="InterPro" id="IPR018970">
    <property type="entry name" value="Xul5P/Fru6P_PKetolase_N"/>
</dbReference>
<dbReference type="PROSITE" id="PS60002">
    <property type="entry name" value="PHOSPHOKETOLASE_1"/>
    <property type="match status" value="1"/>
</dbReference>
<accession>A0A2M9CZ29</accession>
<reference evidence="8 9" key="1">
    <citation type="submission" date="2017-11" db="EMBL/GenBank/DDBJ databases">
        <title>Genomic Encyclopedia of Archaeal and Bacterial Type Strains, Phase II (KMG-II): From Individual Species to Whole Genera.</title>
        <authorList>
            <person name="Goeker M."/>
        </authorList>
    </citation>
    <scope>NUCLEOTIDE SEQUENCE [LARGE SCALE GENOMIC DNA]</scope>
    <source>
        <strain evidence="8 9">DSM 25478</strain>
    </source>
</reference>
<dbReference type="OrthoDB" id="9768449at2"/>
<dbReference type="PIRSF" id="PIRSF017245">
    <property type="entry name" value="Phosphoketolase"/>
    <property type="match status" value="1"/>
</dbReference>
<dbReference type="RefSeq" id="WP_100421618.1">
    <property type="nucleotide sequence ID" value="NZ_BOOX01000004.1"/>
</dbReference>
<dbReference type="Pfam" id="PF09363">
    <property type="entry name" value="XFP_C"/>
    <property type="match status" value="1"/>
</dbReference>
<dbReference type="NCBIfam" id="NF003621">
    <property type="entry name" value="PRK05261.1-6"/>
    <property type="match status" value="1"/>
</dbReference>
<dbReference type="Gene3D" id="3.40.50.970">
    <property type="match status" value="2"/>
</dbReference>
<dbReference type="NCBIfam" id="NF003619">
    <property type="entry name" value="PRK05261.1-4"/>
    <property type="match status" value="1"/>
</dbReference>
<dbReference type="CDD" id="cd02011">
    <property type="entry name" value="TPP_PK"/>
    <property type="match status" value="1"/>
</dbReference>
<dbReference type="GO" id="GO:0005975">
    <property type="term" value="P:carbohydrate metabolic process"/>
    <property type="evidence" value="ECO:0007669"/>
    <property type="project" value="InterPro"/>
</dbReference>
<comment type="caution">
    <text evidence="8">The sequence shown here is derived from an EMBL/GenBank/DDBJ whole genome shotgun (WGS) entry which is preliminary data.</text>
</comment>
<evidence type="ECO:0000313" key="9">
    <source>
        <dbReference type="Proteomes" id="UP000231693"/>
    </source>
</evidence>
<keyword evidence="3 5" id="KW-0786">Thiamine pyrophosphate</keyword>
<evidence type="ECO:0000256" key="2">
    <source>
        <dbReference type="ARBA" id="ARBA00005623"/>
    </source>
</evidence>
<sequence length="826" mass="91947">MSTTTTTPTSTAWRAGSGDVSTETLETIDRWWRTANYLSVGQIYLLANPLLREPLTIEDVKPRLLGHWGTTPGLTFLYAHLNRAIAEREQSTIYVTGPGHGGPGLVASAYLDGTYSEVYPDITQDAEGVRRLFRQFSFPGGIPSHVAPETPGSIHEGGELGYALSHAYGAAFDNPDLLVAAVVGDGEAETGPLATSWHSNKFVNPAQDGVVLPILHLNGYKIANPTVLARISDDELVALMRGYGHEPHVFVAGFDDEPHVEVHRRFATMLDDVLDEISAIKARAAEGDLTRPMWPMIVFRTPKGWTGPDTIDGKKTTGSWRAHQVPLANARDTPEHLEVLGDWLASYKPEELFDEDGRVADDVRGLAPAGGLRMSDNPHANGGLLLKDLRLPDFRDYAVDVPVPGGSISEAPKVLGQWLTDVIRQNPDNFRIFGPDETASNRLQAVFETTDKQWNAQFEGPEVDEHLARAGRVMEMLSEHQCQGWLEGYLLTGRHGLFNCYEAFIHIIDSMFNQHAKWLKVTDEIPWRRPIASLNYLLSSHVWRQDHNGFSHQDPGFIDHVVNKKAEIVRVYLPPDANTLLSTYDHCLRSKQYVNVVVTGKQPAPNFLTMDQAVAHCTRGLGIWDWAGTEVEGEEPDVVLGCAGDVPTLEVLAAADILRREVPDLKVRVVNVVDLMRLQDEKEHPHGLSDKDFDTVFTPDKPVIFAYHGYPWLIHRLTYRRTGHANIHVRGYKEEGTTTTPFDMVMLNDLDRFHLVIDTIDRVPSLRTRYAGLRQRMVDARLEARQYTRTHGEDIPAVRDWVWPDAGDSGLAQDLDAAASTGGDNE</sequence>
<dbReference type="PROSITE" id="PS60003">
    <property type="entry name" value="PHOSPHOKETOLASE_2"/>
    <property type="match status" value="1"/>
</dbReference>
<dbReference type="InterPro" id="IPR019790">
    <property type="entry name" value="Xul5P/Fru6P_PKetolase_CS"/>
</dbReference>
<dbReference type="HAMAP" id="MF_01403">
    <property type="entry name" value="Phosphoketolase"/>
    <property type="match status" value="1"/>
</dbReference>
<comment type="cofactor">
    <cofactor evidence="1 5">
        <name>thiamine diphosphate</name>
        <dbReference type="ChEBI" id="CHEBI:58937"/>
    </cofactor>
</comment>
<feature type="domain" description="Xylulose 5-phosphate/Fructose 6-phosphate phosphoketolase C-terminal" evidence="6">
    <location>
        <begin position="601"/>
        <end position="803"/>
    </location>
</feature>
<gene>
    <name evidence="8" type="ORF">CLV28_0406</name>
</gene>
<organism evidence="8 9">
    <name type="scientific">Sediminihabitans luteus</name>
    <dbReference type="NCBI Taxonomy" id="1138585"/>
    <lineage>
        <taxon>Bacteria</taxon>
        <taxon>Bacillati</taxon>
        <taxon>Actinomycetota</taxon>
        <taxon>Actinomycetes</taxon>
        <taxon>Micrococcales</taxon>
        <taxon>Cellulomonadaceae</taxon>
        <taxon>Sediminihabitans</taxon>
    </lineage>
</organism>
<dbReference type="NCBIfam" id="NF003617">
    <property type="entry name" value="PRK05261.1-2"/>
    <property type="match status" value="1"/>
</dbReference>
<dbReference type="InterPro" id="IPR023962">
    <property type="entry name" value="Phosphoketolase"/>
</dbReference>
<dbReference type="InterPro" id="IPR005593">
    <property type="entry name" value="Xul5P/Fru6P_PKetolase"/>
</dbReference>
<protein>
    <recommendedName>
        <fullName evidence="5">Probable phosphoketolase</fullName>
        <ecNumber evidence="5">4.1.2.-</ecNumber>
    </recommendedName>
</protein>
<evidence type="ECO:0000259" key="7">
    <source>
        <dbReference type="Pfam" id="PF09364"/>
    </source>
</evidence>
<dbReference type="SUPFAM" id="SSF52518">
    <property type="entry name" value="Thiamin diphosphate-binding fold (THDP-binding)"/>
    <property type="match status" value="2"/>
</dbReference>
<evidence type="ECO:0000259" key="6">
    <source>
        <dbReference type="Pfam" id="PF09363"/>
    </source>
</evidence>
<dbReference type="InterPro" id="IPR018969">
    <property type="entry name" value="Xul5P/Fru6P_PKetolase_C"/>
</dbReference>
<evidence type="ECO:0000256" key="5">
    <source>
        <dbReference type="HAMAP-Rule" id="MF_01403"/>
    </source>
</evidence>
<dbReference type="InterPro" id="IPR019789">
    <property type="entry name" value="Xul5P/Fru6P_PKetolase_ThDP_BS"/>
</dbReference>
<evidence type="ECO:0000256" key="1">
    <source>
        <dbReference type="ARBA" id="ARBA00001964"/>
    </source>
</evidence>
<dbReference type="Pfam" id="PF03894">
    <property type="entry name" value="XFP"/>
    <property type="match status" value="1"/>
</dbReference>
<keyword evidence="4 5" id="KW-0456">Lyase</keyword>
<comment type="similarity">
    <text evidence="2 5">Belongs to the XFP family.</text>
</comment>
<dbReference type="Gene3D" id="3.40.50.920">
    <property type="match status" value="1"/>
</dbReference>
<dbReference type="GO" id="GO:0000287">
    <property type="term" value="F:magnesium ion binding"/>
    <property type="evidence" value="ECO:0007669"/>
    <property type="project" value="UniProtKB-ARBA"/>
</dbReference>
<dbReference type="PANTHER" id="PTHR31273:SF0">
    <property type="entry name" value="PHOSPHOKETOLASE-RELATED"/>
    <property type="match status" value="1"/>
</dbReference>
<evidence type="ECO:0000256" key="4">
    <source>
        <dbReference type="ARBA" id="ARBA00023239"/>
    </source>
</evidence>
<dbReference type="AlphaFoldDB" id="A0A2M9CZ29"/>
<dbReference type="EC" id="4.1.2.-" evidence="5"/>
<keyword evidence="9" id="KW-1185">Reference proteome</keyword>
<dbReference type="FunFam" id="3.40.50.970:FF:000091">
    <property type="entry name" value="Xylulose-5-phosphate/fructose-6-phosphate phosphoketolase"/>
    <property type="match status" value="1"/>
</dbReference>
<evidence type="ECO:0000256" key="3">
    <source>
        <dbReference type="ARBA" id="ARBA00023052"/>
    </source>
</evidence>
<dbReference type="Proteomes" id="UP000231693">
    <property type="component" value="Unassembled WGS sequence"/>
</dbReference>
<dbReference type="InterPro" id="IPR009014">
    <property type="entry name" value="Transketo_C/PFOR_II"/>
</dbReference>
<feature type="domain" description="Xylulose 5-phosphate/Fructose 6-phosphate phosphoketolase N-terminal" evidence="7">
    <location>
        <begin position="20"/>
        <end position="384"/>
    </location>
</feature>
<dbReference type="GO" id="GO:0016832">
    <property type="term" value="F:aldehyde-lyase activity"/>
    <property type="evidence" value="ECO:0007669"/>
    <property type="project" value="UniProtKB-UniRule"/>
</dbReference>
<evidence type="ECO:0000313" key="8">
    <source>
        <dbReference type="EMBL" id="PJJ77192.1"/>
    </source>
</evidence>